<keyword evidence="3" id="KW-0847">Vitamin C</keyword>
<dbReference type="SMART" id="SM00702">
    <property type="entry name" value="P4Hc"/>
    <property type="match status" value="1"/>
</dbReference>
<evidence type="ECO:0000313" key="9">
    <source>
        <dbReference type="Proteomes" id="UP000289738"/>
    </source>
</evidence>
<dbReference type="InterPro" id="IPR005123">
    <property type="entry name" value="Oxoglu/Fe-dep_dioxygenase_dom"/>
</dbReference>
<keyword evidence="5" id="KW-0560">Oxidoreductase</keyword>
<dbReference type="GO" id="GO:0031418">
    <property type="term" value="F:L-ascorbic acid binding"/>
    <property type="evidence" value="ECO:0007669"/>
    <property type="project" value="UniProtKB-KW"/>
</dbReference>
<keyword evidence="6" id="KW-0408">Iron</keyword>
<evidence type="ECO:0000256" key="6">
    <source>
        <dbReference type="ARBA" id="ARBA00023004"/>
    </source>
</evidence>
<dbReference type="PANTHER" id="PTHR24014">
    <property type="entry name" value="2-OXOGLUTARATE AND IRON-DEPENDENT OXYGENASE DOMAIN-CONTAINING PROTEIN 2"/>
    <property type="match status" value="1"/>
</dbReference>
<dbReference type="Proteomes" id="UP000289738">
    <property type="component" value="Chromosome A03"/>
</dbReference>
<keyword evidence="2" id="KW-0479">Metal-binding</keyword>
<protein>
    <recommendedName>
        <fullName evidence="7">Fe2OG dioxygenase domain-containing protein</fullName>
    </recommendedName>
</protein>
<proteinExistence type="predicted"/>
<dbReference type="GO" id="GO:0005506">
    <property type="term" value="F:iron ion binding"/>
    <property type="evidence" value="ECO:0007669"/>
    <property type="project" value="InterPro"/>
</dbReference>
<comment type="caution">
    <text evidence="8">The sequence shown here is derived from an EMBL/GenBank/DDBJ whole genome shotgun (WGS) entry which is preliminary data.</text>
</comment>
<comment type="cofactor">
    <cofactor evidence="1">
        <name>L-ascorbate</name>
        <dbReference type="ChEBI" id="CHEBI:38290"/>
    </cofactor>
</comment>
<evidence type="ECO:0000256" key="3">
    <source>
        <dbReference type="ARBA" id="ARBA00022896"/>
    </source>
</evidence>
<dbReference type="EMBL" id="SDMP01000003">
    <property type="protein sequence ID" value="RYR64701.1"/>
    <property type="molecule type" value="Genomic_DNA"/>
</dbReference>
<dbReference type="STRING" id="3818.A0A445DNH5"/>
<keyword evidence="9" id="KW-1185">Reference proteome</keyword>
<dbReference type="GO" id="GO:0051213">
    <property type="term" value="F:dioxygenase activity"/>
    <property type="evidence" value="ECO:0007669"/>
    <property type="project" value="UniProtKB-KW"/>
</dbReference>
<dbReference type="PANTHER" id="PTHR24014:SF4">
    <property type="entry name" value="2-OXOGLUTARATE AND IRON-DEPENDENT OXYGENASE DOMAIN-CONTAINING PROTEIN 2"/>
    <property type="match status" value="1"/>
</dbReference>
<evidence type="ECO:0000256" key="2">
    <source>
        <dbReference type="ARBA" id="ARBA00022723"/>
    </source>
</evidence>
<dbReference type="AlphaFoldDB" id="A0A445DNH5"/>
<dbReference type="PROSITE" id="PS51471">
    <property type="entry name" value="FE2OG_OXY"/>
    <property type="match status" value="1"/>
</dbReference>
<evidence type="ECO:0000259" key="7">
    <source>
        <dbReference type="PROSITE" id="PS51471"/>
    </source>
</evidence>
<dbReference type="Pfam" id="PF25238">
    <property type="entry name" value="OGFOD2-like"/>
    <property type="match status" value="1"/>
</dbReference>
<dbReference type="SMR" id="A0A445DNH5"/>
<accession>A0A445DNH5</accession>
<feature type="domain" description="Fe2OG dioxygenase" evidence="7">
    <location>
        <begin position="239"/>
        <end position="338"/>
    </location>
</feature>
<keyword evidence="4" id="KW-0223">Dioxygenase</keyword>
<dbReference type="GO" id="GO:0016705">
    <property type="term" value="F:oxidoreductase activity, acting on paired donors, with incorporation or reduction of molecular oxygen"/>
    <property type="evidence" value="ECO:0007669"/>
    <property type="project" value="InterPro"/>
</dbReference>
<dbReference type="OrthoDB" id="1736837at2759"/>
<evidence type="ECO:0000256" key="5">
    <source>
        <dbReference type="ARBA" id="ARBA00023002"/>
    </source>
</evidence>
<sequence length="386" mass="44356">MSLHSESTDHWRVASPALRGAENAVPGCAYGGAVSSQRLRVNPIRDHVSESYDELELDFSPSIFSSLEKHLPMNMLNATRGDKLKYLRTILLDYLPPAARIRDQKYREYTQMILSNYKPLNKELYAMNPTAFFVPAFLKAISDNNEDSFRSIVSEPFPGIFTFEMLQPHFCELLLSEVESFERWAFKTKFQIIRPNTMNKYGTVLDDFGLQTMLAKLRENFISPLSKVFFAELGGSTLDAHHGFIVEYGKDRDIDLGFHVDDADITLNVCLGKEFCGGELFFRGMRCDKHINTESIAEEIFDYSHVPGQAVLHHGRHRHGARATTWGHRVNLVLWCRSSAFRELQRYKSDFSSWCNVCTRQKKERQRKTIDITSLDLFKWKGEATA</sequence>
<evidence type="ECO:0000313" key="8">
    <source>
        <dbReference type="EMBL" id="RYR64701.1"/>
    </source>
</evidence>
<evidence type="ECO:0000256" key="1">
    <source>
        <dbReference type="ARBA" id="ARBA00001961"/>
    </source>
</evidence>
<gene>
    <name evidence="8" type="ORF">Ahy_A03g010766</name>
</gene>
<dbReference type="Gramene" id="arahy.Tifrunner.gnm2.ann2.Ah03g539100.1">
    <property type="protein sequence ID" value="arahy.Tifrunner.gnm2.ann2.Ah03g539100.1-CDS"/>
    <property type="gene ID" value="arahy.Tifrunner.gnm2.ann2.Ah03g539100"/>
</dbReference>
<evidence type="ECO:0000256" key="4">
    <source>
        <dbReference type="ARBA" id="ARBA00022964"/>
    </source>
</evidence>
<organism evidence="8 9">
    <name type="scientific">Arachis hypogaea</name>
    <name type="common">Peanut</name>
    <dbReference type="NCBI Taxonomy" id="3818"/>
    <lineage>
        <taxon>Eukaryota</taxon>
        <taxon>Viridiplantae</taxon>
        <taxon>Streptophyta</taxon>
        <taxon>Embryophyta</taxon>
        <taxon>Tracheophyta</taxon>
        <taxon>Spermatophyta</taxon>
        <taxon>Magnoliopsida</taxon>
        <taxon>eudicotyledons</taxon>
        <taxon>Gunneridae</taxon>
        <taxon>Pentapetalae</taxon>
        <taxon>rosids</taxon>
        <taxon>fabids</taxon>
        <taxon>Fabales</taxon>
        <taxon>Fabaceae</taxon>
        <taxon>Papilionoideae</taxon>
        <taxon>50 kb inversion clade</taxon>
        <taxon>dalbergioids sensu lato</taxon>
        <taxon>Dalbergieae</taxon>
        <taxon>Pterocarpus clade</taxon>
        <taxon>Arachis</taxon>
    </lineage>
</organism>
<dbReference type="InterPro" id="IPR006620">
    <property type="entry name" value="Pro_4_hyd_alph"/>
</dbReference>
<reference evidence="8 9" key="1">
    <citation type="submission" date="2019-01" db="EMBL/GenBank/DDBJ databases">
        <title>Sequencing of cultivated peanut Arachis hypogaea provides insights into genome evolution and oil improvement.</title>
        <authorList>
            <person name="Chen X."/>
        </authorList>
    </citation>
    <scope>NUCLEOTIDE SEQUENCE [LARGE SCALE GENOMIC DNA]</scope>
    <source>
        <strain evidence="9">cv. Fuhuasheng</strain>
        <tissue evidence="8">Leaves</tissue>
    </source>
</reference>
<dbReference type="Gene3D" id="2.60.120.620">
    <property type="entry name" value="q2cbj1_9rhob like domain"/>
    <property type="match status" value="1"/>
</dbReference>
<name>A0A445DNH5_ARAHY</name>